<dbReference type="Proteomes" id="UP001157109">
    <property type="component" value="Unassembled WGS sequence"/>
</dbReference>
<evidence type="ECO:0000313" key="2">
    <source>
        <dbReference type="EMBL" id="GMA18755.1"/>
    </source>
</evidence>
<comment type="caution">
    <text evidence="2">The sequence shown here is derived from an EMBL/GenBank/DDBJ whole genome shotgun (WGS) entry which is preliminary data.</text>
</comment>
<proteinExistence type="predicted"/>
<accession>A0ABQ6HKW6</accession>
<evidence type="ECO:0000313" key="3">
    <source>
        <dbReference type="Proteomes" id="UP001157109"/>
    </source>
</evidence>
<sequence length="228" mass="24322">MGPRARRPTMTSAREEILGRIRAAKQDLDLPPVEVDWVYGRTTGDPVHRDHAQVVDLFVERVEDYQAVVDRAGAAEVPGRVVAALQRYGATSVVLPAGLPDDVVAAIRDAGVEVREDDHLSPAQLDEIGAVVTTSAVGFAETGTIVLDHGSGQGRRALTLVPDIHVCLVRADQVTTDVPEGLAREVDSIRAGQPQTWISGPSATSDIELSRVEGVHGPRTLHVIVSEG</sequence>
<evidence type="ECO:0000259" key="1">
    <source>
        <dbReference type="Pfam" id="PF02589"/>
    </source>
</evidence>
<dbReference type="Pfam" id="PF02589">
    <property type="entry name" value="LUD_dom"/>
    <property type="match status" value="1"/>
</dbReference>
<dbReference type="Gene3D" id="3.40.50.10420">
    <property type="entry name" value="NagB/RpiA/CoA transferase-like"/>
    <property type="match status" value="1"/>
</dbReference>
<gene>
    <name evidence="2" type="ORF">GCM10025862_07760</name>
</gene>
<dbReference type="InterPro" id="IPR024185">
    <property type="entry name" value="FTHF_cligase-like_sf"/>
</dbReference>
<reference evidence="3" key="1">
    <citation type="journal article" date="2019" name="Int. J. Syst. Evol. Microbiol.">
        <title>The Global Catalogue of Microorganisms (GCM) 10K type strain sequencing project: providing services to taxonomists for standard genome sequencing and annotation.</title>
        <authorList>
            <consortium name="The Broad Institute Genomics Platform"/>
            <consortium name="The Broad Institute Genome Sequencing Center for Infectious Disease"/>
            <person name="Wu L."/>
            <person name="Ma J."/>
        </authorList>
    </citation>
    <scope>NUCLEOTIDE SEQUENCE [LARGE SCALE GENOMIC DNA]</scope>
    <source>
        <strain evidence="3">NBRC 105830</strain>
    </source>
</reference>
<dbReference type="InterPro" id="IPR003741">
    <property type="entry name" value="LUD_dom"/>
</dbReference>
<organism evidence="2 3">
    <name type="scientific">Arsenicicoccus piscis</name>
    <dbReference type="NCBI Taxonomy" id="673954"/>
    <lineage>
        <taxon>Bacteria</taxon>
        <taxon>Bacillati</taxon>
        <taxon>Actinomycetota</taxon>
        <taxon>Actinomycetes</taxon>
        <taxon>Micrococcales</taxon>
        <taxon>Intrasporangiaceae</taxon>
        <taxon>Arsenicicoccus</taxon>
    </lineage>
</organism>
<dbReference type="EMBL" id="BSUJ01000001">
    <property type="protein sequence ID" value="GMA18755.1"/>
    <property type="molecule type" value="Genomic_DNA"/>
</dbReference>
<protein>
    <recommendedName>
        <fullName evidence="1">LUD domain-containing protein</fullName>
    </recommendedName>
</protein>
<dbReference type="InterPro" id="IPR037171">
    <property type="entry name" value="NagB/RpiA_transferase-like"/>
</dbReference>
<dbReference type="PANTHER" id="PTHR43682:SF1">
    <property type="entry name" value="LACTATE UTILIZATION PROTEIN C"/>
    <property type="match status" value="1"/>
</dbReference>
<dbReference type="PANTHER" id="PTHR43682">
    <property type="entry name" value="LACTATE UTILIZATION PROTEIN C"/>
    <property type="match status" value="1"/>
</dbReference>
<name>A0ABQ6HKW6_9MICO</name>
<feature type="domain" description="LUD" evidence="1">
    <location>
        <begin position="125"/>
        <end position="225"/>
    </location>
</feature>
<keyword evidence="3" id="KW-1185">Reference proteome</keyword>
<dbReference type="SUPFAM" id="SSF100950">
    <property type="entry name" value="NagB/RpiA/CoA transferase-like"/>
    <property type="match status" value="1"/>
</dbReference>